<evidence type="ECO:0000313" key="2">
    <source>
        <dbReference type="Proteomes" id="UP000886595"/>
    </source>
</evidence>
<dbReference type="AlphaFoldDB" id="A0A8X7W4J6"/>
<organism evidence="1 2">
    <name type="scientific">Brassica carinata</name>
    <name type="common">Ethiopian mustard</name>
    <name type="synonym">Abyssinian cabbage</name>
    <dbReference type="NCBI Taxonomy" id="52824"/>
    <lineage>
        <taxon>Eukaryota</taxon>
        <taxon>Viridiplantae</taxon>
        <taxon>Streptophyta</taxon>
        <taxon>Embryophyta</taxon>
        <taxon>Tracheophyta</taxon>
        <taxon>Spermatophyta</taxon>
        <taxon>Magnoliopsida</taxon>
        <taxon>eudicotyledons</taxon>
        <taxon>Gunneridae</taxon>
        <taxon>Pentapetalae</taxon>
        <taxon>rosids</taxon>
        <taxon>malvids</taxon>
        <taxon>Brassicales</taxon>
        <taxon>Brassicaceae</taxon>
        <taxon>Brassiceae</taxon>
        <taxon>Brassica</taxon>
    </lineage>
</organism>
<keyword evidence="2" id="KW-1185">Reference proteome</keyword>
<dbReference type="EMBL" id="JAAMPC010000003">
    <property type="protein sequence ID" value="KAG2322916.1"/>
    <property type="molecule type" value="Genomic_DNA"/>
</dbReference>
<gene>
    <name evidence="1" type="ORF">Bca52824_016129</name>
</gene>
<sequence length="55" mass="6298">MHTGLLLLSRGRTRGLGLRREDSNAFTNRIFKATRSCGFRSLELSRLTRFVGESR</sequence>
<protein>
    <submittedName>
        <fullName evidence="1">Uncharacterized protein</fullName>
    </submittedName>
</protein>
<proteinExistence type="predicted"/>
<evidence type="ECO:0000313" key="1">
    <source>
        <dbReference type="EMBL" id="KAG2322916.1"/>
    </source>
</evidence>
<dbReference type="Proteomes" id="UP000886595">
    <property type="component" value="Unassembled WGS sequence"/>
</dbReference>
<name>A0A8X7W4J6_BRACI</name>
<accession>A0A8X7W4J6</accession>
<reference evidence="1 2" key="1">
    <citation type="submission" date="2020-02" db="EMBL/GenBank/DDBJ databases">
        <authorList>
            <person name="Ma Q."/>
            <person name="Huang Y."/>
            <person name="Song X."/>
            <person name="Pei D."/>
        </authorList>
    </citation>
    <scope>NUCLEOTIDE SEQUENCE [LARGE SCALE GENOMIC DNA]</scope>
    <source>
        <strain evidence="1">Sxm20200214</strain>
        <tissue evidence="1">Leaf</tissue>
    </source>
</reference>
<comment type="caution">
    <text evidence="1">The sequence shown here is derived from an EMBL/GenBank/DDBJ whole genome shotgun (WGS) entry which is preliminary data.</text>
</comment>